<dbReference type="RefSeq" id="WP_117230705.1">
    <property type="nucleotide sequence ID" value="NZ_CP061725.1"/>
</dbReference>
<keyword evidence="3" id="KW-1185">Reference proteome</keyword>
<comment type="caution">
    <text evidence="2">The sequence shown here is derived from an EMBL/GenBank/DDBJ whole genome shotgun (WGS) entry which is preliminary data.</text>
</comment>
<proteinExistence type="predicted"/>
<feature type="domain" description="Glyoxalase-like" evidence="1">
    <location>
        <begin position="8"/>
        <end position="111"/>
    </location>
</feature>
<sequence>MLARFKDLCLDAADARALGGFWAGILGGCLVDTGDGDGRVDPPTERSSAEAIWINRVPEPRSVKTRVHLDLWLAEPQPTALLAAGARIVRKPDSEIDWWVLADPEGNEFCAFAPRPTT</sequence>
<dbReference type="Gene3D" id="3.10.180.10">
    <property type="entry name" value="2,3-Dihydroxybiphenyl 1,2-Dioxygenase, domain 1"/>
    <property type="match status" value="1"/>
</dbReference>
<protein>
    <submittedName>
        <fullName evidence="2">VOC family protein</fullName>
    </submittedName>
</protein>
<dbReference type="PROSITE" id="PS51257">
    <property type="entry name" value="PROKAR_LIPOPROTEIN"/>
    <property type="match status" value="1"/>
</dbReference>
<name>A0A372FSE8_9ACTN</name>
<dbReference type="InterPro" id="IPR041581">
    <property type="entry name" value="Glyoxalase_6"/>
</dbReference>
<dbReference type="SUPFAM" id="SSF54593">
    <property type="entry name" value="Glyoxalase/Bleomycin resistance protein/Dihydroxybiphenyl dioxygenase"/>
    <property type="match status" value="1"/>
</dbReference>
<evidence type="ECO:0000313" key="3">
    <source>
        <dbReference type="Proteomes" id="UP000262621"/>
    </source>
</evidence>
<dbReference type="OrthoDB" id="3212826at2"/>
<evidence type="ECO:0000313" key="2">
    <source>
        <dbReference type="EMBL" id="RFS43671.1"/>
    </source>
</evidence>
<dbReference type="PANTHER" id="PTHR35908">
    <property type="entry name" value="HYPOTHETICAL FUSION PROTEIN"/>
    <property type="match status" value="1"/>
</dbReference>
<dbReference type="PANTHER" id="PTHR35908:SF1">
    <property type="entry name" value="CONSERVED PROTEIN"/>
    <property type="match status" value="1"/>
</dbReference>
<dbReference type="Proteomes" id="UP000262621">
    <property type="component" value="Unassembled WGS sequence"/>
</dbReference>
<reference evidence="2 3" key="1">
    <citation type="submission" date="2018-08" db="EMBL/GenBank/DDBJ databases">
        <title>Verrucosispora craniellae sp. nov., isolated from a marine sponge in the South China Sea.</title>
        <authorList>
            <person name="Li L."/>
            <person name="Lin H.W."/>
        </authorList>
    </citation>
    <scope>NUCLEOTIDE SEQUENCE [LARGE SCALE GENOMIC DNA]</scope>
    <source>
        <strain evidence="2 3">LHW63014</strain>
    </source>
</reference>
<dbReference type="InterPro" id="IPR029068">
    <property type="entry name" value="Glyas_Bleomycin-R_OHBP_Dase"/>
</dbReference>
<dbReference type="AlphaFoldDB" id="A0A372FSE8"/>
<evidence type="ECO:0000259" key="1">
    <source>
        <dbReference type="Pfam" id="PF18029"/>
    </source>
</evidence>
<gene>
    <name evidence="2" type="ORF">D0Q02_26410</name>
</gene>
<organism evidence="2 3">
    <name type="scientific">Micromonospora craniellae</name>
    <dbReference type="NCBI Taxonomy" id="2294034"/>
    <lineage>
        <taxon>Bacteria</taxon>
        <taxon>Bacillati</taxon>
        <taxon>Actinomycetota</taxon>
        <taxon>Actinomycetes</taxon>
        <taxon>Micromonosporales</taxon>
        <taxon>Micromonosporaceae</taxon>
        <taxon>Micromonospora</taxon>
    </lineage>
</organism>
<dbReference type="Pfam" id="PF18029">
    <property type="entry name" value="Glyoxalase_6"/>
    <property type="match status" value="1"/>
</dbReference>
<dbReference type="EMBL" id="QVFU01000049">
    <property type="protein sequence ID" value="RFS43671.1"/>
    <property type="molecule type" value="Genomic_DNA"/>
</dbReference>
<accession>A0A372FSE8</accession>